<name>A0A699IUT4_TANCI</name>
<dbReference type="PANTHER" id="PTHR42648">
    <property type="entry name" value="TRANSPOSASE, PUTATIVE-RELATED"/>
    <property type="match status" value="1"/>
</dbReference>
<comment type="caution">
    <text evidence="2">The sequence shown here is derived from an EMBL/GenBank/DDBJ whole genome shotgun (WGS) entry which is preliminary data.</text>
</comment>
<proteinExistence type="predicted"/>
<dbReference type="InterPro" id="IPR039537">
    <property type="entry name" value="Retrotran_Ty1/copia-like"/>
</dbReference>
<evidence type="ECO:0000313" key="2">
    <source>
        <dbReference type="EMBL" id="GEZ87431.1"/>
    </source>
</evidence>
<dbReference type="AlphaFoldDB" id="A0A699IUT4"/>
<gene>
    <name evidence="2" type="ORF">Tci_559404</name>
</gene>
<evidence type="ECO:0000259" key="1">
    <source>
        <dbReference type="Pfam" id="PF13976"/>
    </source>
</evidence>
<dbReference type="PANTHER" id="PTHR42648:SF32">
    <property type="entry name" value="RIBONUCLEASE H-LIKE DOMAIN, GAG-PRE-INTEGRASE DOMAIN PROTEIN-RELATED"/>
    <property type="match status" value="1"/>
</dbReference>
<sequence length="498" mass="56311">MWGVRVRLGSACVRLSLDDLFNNLKIYEAEVKASSTSSQNTHNIAFVSSNNTDSTNESVNIVPSAFAASSKAPVSTLLNVDSLSDVVIYSIFASQSNSPQLDNEDLKQIDADDLEEIDLKWQMAMLTMKAWRFLQRTGRNLGANGTAAISVMQLMAMIRVFRLMKNLQIMHLWHMPSQAHQVLQDLIMRYKTCKGCHVVPPPYTRTFMPSKPDLVFNDAPNASKSVATKVTFELSSNKPSKDMSKTLRSDAPIIEDWTSDSEDETEIEPVPTVVPQSIVKSPRPVKHVVNKAHLPIRRNPKGGKITCKGKIKTGKLDFDDVYFVKELKFNLFSVLQMCDKKNSILFTDTECVVLSSDYKFPDENHVLLRVPRENNMYNVDLKNVVPSKDLTYLFAKATLDESTLCHRKLSHINFKTMNKLVKGNLVRGLPLKIFENNHTCVFCEKEKQHRASCKSKPVSSVSHPLQRLHMDLFGPTFVKSLNKKSYILIVTDDYSRFN</sequence>
<protein>
    <submittedName>
        <fullName evidence="2">Putative ribonuclease H-like domain-containing protein</fullName>
    </submittedName>
</protein>
<accession>A0A699IUT4</accession>
<organism evidence="2">
    <name type="scientific">Tanacetum cinerariifolium</name>
    <name type="common">Dalmatian daisy</name>
    <name type="synonym">Chrysanthemum cinerariifolium</name>
    <dbReference type="NCBI Taxonomy" id="118510"/>
    <lineage>
        <taxon>Eukaryota</taxon>
        <taxon>Viridiplantae</taxon>
        <taxon>Streptophyta</taxon>
        <taxon>Embryophyta</taxon>
        <taxon>Tracheophyta</taxon>
        <taxon>Spermatophyta</taxon>
        <taxon>Magnoliopsida</taxon>
        <taxon>eudicotyledons</taxon>
        <taxon>Gunneridae</taxon>
        <taxon>Pentapetalae</taxon>
        <taxon>asterids</taxon>
        <taxon>campanulids</taxon>
        <taxon>Asterales</taxon>
        <taxon>Asteraceae</taxon>
        <taxon>Asteroideae</taxon>
        <taxon>Anthemideae</taxon>
        <taxon>Anthemidinae</taxon>
        <taxon>Tanacetum</taxon>
    </lineage>
</organism>
<feature type="domain" description="GAG-pre-integrase" evidence="1">
    <location>
        <begin position="375"/>
        <end position="448"/>
    </location>
</feature>
<dbReference type="GO" id="GO:0003676">
    <property type="term" value="F:nucleic acid binding"/>
    <property type="evidence" value="ECO:0007669"/>
    <property type="project" value="InterPro"/>
</dbReference>
<dbReference type="Gene3D" id="3.30.420.10">
    <property type="entry name" value="Ribonuclease H-like superfamily/Ribonuclease H"/>
    <property type="match status" value="1"/>
</dbReference>
<dbReference type="Pfam" id="PF13976">
    <property type="entry name" value="gag_pre-integrs"/>
    <property type="match status" value="1"/>
</dbReference>
<dbReference type="InterPro" id="IPR036397">
    <property type="entry name" value="RNaseH_sf"/>
</dbReference>
<reference evidence="2" key="1">
    <citation type="journal article" date="2019" name="Sci. Rep.">
        <title>Draft genome of Tanacetum cinerariifolium, the natural source of mosquito coil.</title>
        <authorList>
            <person name="Yamashiro T."/>
            <person name="Shiraishi A."/>
            <person name="Satake H."/>
            <person name="Nakayama K."/>
        </authorList>
    </citation>
    <scope>NUCLEOTIDE SEQUENCE</scope>
</reference>
<dbReference type="EMBL" id="BKCJ010335649">
    <property type="protein sequence ID" value="GEZ87431.1"/>
    <property type="molecule type" value="Genomic_DNA"/>
</dbReference>
<dbReference type="InterPro" id="IPR025724">
    <property type="entry name" value="GAG-pre-integrase_dom"/>
</dbReference>